<reference evidence="2" key="2">
    <citation type="submission" date="2025-09" db="UniProtKB">
        <authorList>
            <consortium name="Ensembl"/>
        </authorList>
    </citation>
    <scope>IDENTIFICATION</scope>
</reference>
<accession>A0A3B5KTM3</accession>
<dbReference type="STRING" id="32473.ENSXCOP00000001852"/>
<dbReference type="AlphaFoldDB" id="A0A3B5KTM3"/>
<name>A0A3B5KTM3_9TELE</name>
<dbReference type="Ensembl" id="ENSXCOT00000001880.1">
    <property type="protein sequence ID" value="ENSXCOP00000001852.1"/>
    <property type="gene ID" value="ENSXCOG00000001503.1"/>
</dbReference>
<dbReference type="Proteomes" id="UP000261380">
    <property type="component" value="Unplaced"/>
</dbReference>
<evidence type="ECO:0000313" key="3">
    <source>
        <dbReference type="Proteomes" id="UP000261380"/>
    </source>
</evidence>
<protein>
    <submittedName>
        <fullName evidence="2">Uncharacterized protein</fullName>
    </submittedName>
</protein>
<feature type="region of interest" description="Disordered" evidence="1">
    <location>
        <begin position="56"/>
        <end position="80"/>
    </location>
</feature>
<evidence type="ECO:0000256" key="1">
    <source>
        <dbReference type="SAM" id="MobiDB-lite"/>
    </source>
</evidence>
<feature type="compositionally biased region" description="Basic residues" evidence="1">
    <location>
        <begin position="1"/>
        <end position="12"/>
    </location>
</feature>
<reference evidence="2" key="1">
    <citation type="submission" date="2025-08" db="UniProtKB">
        <authorList>
            <consortium name="Ensembl"/>
        </authorList>
    </citation>
    <scope>IDENTIFICATION</scope>
</reference>
<feature type="region of interest" description="Disordered" evidence="1">
    <location>
        <begin position="1"/>
        <end position="24"/>
    </location>
</feature>
<dbReference type="GeneTree" id="ENSGT01030000235133"/>
<feature type="compositionally biased region" description="Basic and acidic residues" evidence="1">
    <location>
        <begin position="61"/>
        <end position="73"/>
    </location>
</feature>
<proteinExistence type="predicted"/>
<sequence>MAHVHQGGRGHKDHLEHPVPDQGDGECLVVADVTAARLLRVADEVRLFVVPHILSSHTQHQHPEDEQDSKPDLAYHGGVDMDLLQDPTKEVPVSHFFTLAGLELVEKHTFRIVNT</sequence>
<organism evidence="2 3">
    <name type="scientific">Xiphophorus couchianus</name>
    <name type="common">Monterrey platyfish</name>
    <dbReference type="NCBI Taxonomy" id="32473"/>
    <lineage>
        <taxon>Eukaryota</taxon>
        <taxon>Metazoa</taxon>
        <taxon>Chordata</taxon>
        <taxon>Craniata</taxon>
        <taxon>Vertebrata</taxon>
        <taxon>Euteleostomi</taxon>
        <taxon>Actinopterygii</taxon>
        <taxon>Neopterygii</taxon>
        <taxon>Teleostei</taxon>
        <taxon>Neoteleostei</taxon>
        <taxon>Acanthomorphata</taxon>
        <taxon>Ovalentaria</taxon>
        <taxon>Atherinomorphae</taxon>
        <taxon>Cyprinodontiformes</taxon>
        <taxon>Poeciliidae</taxon>
        <taxon>Poeciliinae</taxon>
        <taxon>Xiphophorus</taxon>
    </lineage>
</organism>
<evidence type="ECO:0000313" key="2">
    <source>
        <dbReference type="Ensembl" id="ENSXCOP00000001852.1"/>
    </source>
</evidence>
<keyword evidence="3" id="KW-1185">Reference proteome</keyword>